<reference evidence="1 2" key="1">
    <citation type="submission" date="2021-06" db="EMBL/GenBank/DDBJ databases">
        <title>Caerostris extrusa draft genome.</title>
        <authorList>
            <person name="Kono N."/>
            <person name="Arakawa K."/>
        </authorList>
    </citation>
    <scope>NUCLEOTIDE SEQUENCE [LARGE SCALE GENOMIC DNA]</scope>
</reference>
<evidence type="ECO:0000313" key="1">
    <source>
        <dbReference type="EMBL" id="GIY27915.1"/>
    </source>
</evidence>
<proteinExistence type="predicted"/>
<dbReference type="Proteomes" id="UP001054945">
    <property type="component" value="Unassembled WGS sequence"/>
</dbReference>
<keyword evidence="2" id="KW-1185">Reference proteome</keyword>
<sequence length="87" mass="10360">MDNGTCIPRLSVFGASRSALVLETDRRKQFEQLIDEISCDYLHMWMKLRAFTAHKYVTNNQKQTNTNYCLLHAKDKIDYDRNNLWYP</sequence>
<dbReference type="EMBL" id="BPLR01008876">
    <property type="protein sequence ID" value="GIY27915.1"/>
    <property type="molecule type" value="Genomic_DNA"/>
</dbReference>
<protein>
    <submittedName>
        <fullName evidence="1">Uncharacterized protein</fullName>
    </submittedName>
</protein>
<organism evidence="1 2">
    <name type="scientific">Caerostris extrusa</name>
    <name type="common">Bark spider</name>
    <name type="synonym">Caerostris bankana</name>
    <dbReference type="NCBI Taxonomy" id="172846"/>
    <lineage>
        <taxon>Eukaryota</taxon>
        <taxon>Metazoa</taxon>
        <taxon>Ecdysozoa</taxon>
        <taxon>Arthropoda</taxon>
        <taxon>Chelicerata</taxon>
        <taxon>Arachnida</taxon>
        <taxon>Araneae</taxon>
        <taxon>Araneomorphae</taxon>
        <taxon>Entelegynae</taxon>
        <taxon>Araneoidea</taxon>
        <taxon>Araneidae</taxon>
        <taxon>Caerostris</taxon>
    </lineage>
</organism>
<name>A0AAV4S1L9_CAEEX</name>
<evidence type="ECO:0000313" key="2">
    <source>
        <dbReference type="Proteomes" id="UP001054945"/>
    </source>
</evidence>
<gene>
    <name evidence="1" type="ORF">CEXT_42381</name>
</gene>
<accession>A0AAV4S1L9</accession>
<comment type="caution">
    <text evidence="1">The sequence shown here is derived from an EMBL/GenBank/DDBJ whole genome shotgun (WGS) entry which is preliminary data.</text>
</comment>
<dbReference type="AlphaFoldDB" id="A0AAV4S1L9"/>